<keyword evidence="8" id="KW-0547">Nucleotide-binding</keyword>
<dbReference type="GO" id="GO:0000155">
    <property type="term" value="F:phosphorelay sensor kinase activity"/>
    <property type="evidence" value="ECO:0007669"/>
    <property type="project" value="InterPro"/>
</dbReference>
<dbReference type="SUPFAM" id="SSF47384">
    <property type="entry name" value="Homodimeric domain of signal transducing histidine kinase"/>
    <property type="match status" value="1"/>
</dbReference>
<evidence type="ECO:0000256" key="9">
    <source>
        <dbReference type="ARBA" id="ARBA00022777"/>
    </source>
</evidence>
<dbReference type="InterPro" id="IPR003661">
    <property type="entry name" value="HisK_dim/P_dom"/>
</dbReference>
<dbReference type="EMBL" id="AP023421">
    <property type="protein sequence ID" value="BCK85890.1"/>
    <property type="molecule type" value="Genomic_DNA"/>
</dbReference>
<dbReference type="AlphaFoldDB" id="A0A830U8I9"/>
<keyword evidence="6" id="KW-0808">Transferase</keyword>
<protein>
    <recommendedName>
        <fullName evidence="3">histidine kinase</fullName>
        <ecNumber evidence="3">2.7.13.3</ecNumber>
    </recommendedName>
</protein>
<evidence type="ECO:0000256" key="3">
    <source>
        <dbReference type="ARBA" id="ARBA00012438"/>
    </source>
</evidence>
<evidence type="ECO:0000256" key="8">
    <source>
        <dbReference type="ARBA" id="ARBA00022741"/>
    </source>
</evidence>
<accession>A0A830U8I9</accession>
<dbReference type="Pfam" id="PF00512">
    <property type="entry name" value="HisKA"/>
    <property type="match status" value="1"/>
</dbReference>
<dbReference type="PANTHER" id="PTHR45528:SF1">
    <property type="entry name" value="SENSOR HISTIDINE KINASE CPXA"/>
    <property type="match status" value="1"/>
</dbReference>
<keyword evidence="7" id="KW-0812">Transmembrane</keyword>
<reference evidence="15" key="1">
    <citation type="submission" date="2020-09" db="EMBL/GenBank/DDBJ databases">
        <title>New species isolated from human feces.</title>
        <authorList>
            <person name="Kitahara M."/>
            <person name="Shigeno Y."/>
            <person name="Shime M."/>
            <person name="Matsumoto Y."/>
            <person name="Nakamura S."/>
            <person name="Motooka D."/>
            <person name="Fukuoka S."/>
            <person name="Nishikawa H."/>
            <person name="Benno Y."/>
        </authorList>
    </citation>
    <scope>NUCLEOTIDE SEQUENCE</scope>
    <source>
        <strain evidence="15">MM59</strain>
        <plasmid evidence="15">pMM59_01</plasmid>
    </source>
</reference>
<keyword evidence="12" id="KW-0902">Two-component regulatory system</keyword>
<evidence type="ECO:0000256" key="7">
    <source>
        <dbReference type="ARBA" id="ARBA00022692"/>
    </source>
</evidence>
<evidence type="ECO:0000256" key="4">
    <source>
        <dbReference type="ARBA" id="ARBA00022475"/>
    </source>
</evidence>
<dbReference type="Proteomes" id="UP000679848">
    <property type="component" value="Plasmid pMM59_01"/>
</dbReference>
<dbReference type="CDD" id="cd00082">
    <property type="entry name" value="HisKA"/>
    <property type="match status" value="1"/>
</dbReference>
<keyword evidence="15" id="KW-0614">Plasmid</keyword>
<dbReference type="GO" id="GO:0005886">
    <property type="term" value="C:plasma membrane"/>
    <property type="evidence" value="ECO:0007669"/>
    <property type="project" value="UniProtKB-SubCell"/>
</dbReference>
<proteinExistence type="predicted"/>
<comment type="catalytic activity">
    <reaction evidence="1">
        <text>ATP + protein L-histidine = ADP + protein N-phospho-L-histidine.</text>
        <dbReference type="EC" id="2.7.13.3"/>
    </reaction>
</comment>
<evidence type="ECO:0000256" key="11">
    <source>
        <dbReference type="ARBA" id="ARBA00022989"/>
    </source>
</evidence>
<keyword evidence="9" id="KW-0418">Kinase</keyword>
<keyword evidence="16" id="KW-1185">Reference proteome</keyword>
<evidence type="ECO:0000256" key="13">
    <source>
        <dbReference type="ARBA" id="ARBA00023136"/>
    </source>
</evidence>
<geneLocation type="plasmid" evidence="15 16">
    <name>pMM59_01</name>
</geneLocation>
<dbReference type="RefSeq" id="WP_213543831.1">
    <property type="nucleotide sequence ID" value="NZ_AP023421.1"/>
</dbReference>
<evidence type="ECO:0000256" key="5">
    <source>
        <dbReference type="ARBA" id="ARBA00022553"/>
    </source>
</evidence>
<evidence type="ECO:0000259" key="14">
    <source>
        <dbReference type="SMART" id="SM00388"/>
    </source>
</evidence>
<feature type="domain" description="Signal transduction histidine kinase dimerisation/phosphoacceptor" evidence="14">
    <location>
        <begin position="37"/>
        <end position="86"/>
    </location>
</feature>
<keyword evidence="5" id="KW-0597">Phosphoprotein</keyword>
<dbReference type="InterPro" id="IPR036097">
    <property type="entry name" value="HisK_dim/P_sf"/>
</dbReference>
<dbReference type="GO" id="GO:0005524">
    <property type="term" value="F:ATP binding"/>
    <property type="evidence" value="ECO:0007669"/>
    <property type="project" value="UniProtKB-KW"/>
</dbReference>
<evidence type="ECO:0000256" key="6">
    <source>
        <dbReference type="ARBA" id="ARBA00022679"/>
    </source>
</evidence>
<gene>
    <name evidence="15" type="ORF">MM59RIKEN_32090</name>
</gene>
<sequence>MVPVEGNNELTQLAKSVNYLSQTQREVKQREQALSAEKEQFIRGLSHDIRTPLTSIMAYSELLAGEKAVAPEEQEKYLHLIHTKAG</sequence>
<evidence type="ECO:0000256" key="10">
    <source>
        <dbReference type="ARBA" id="ARBA00022840"/>
    </source>
</evidence>
<keyword evidence="4" id="KW-1003">Cell membrane</keyword>
<dbReference type="InterPro" id="IPR050398">
    <property type="entry name" value="HssS/ArlS-like"/>
</dbReference>
<dbReference type="KEGG" id="pfaa:MM59RIKEN_32090"/>
<comment type="subcellular location">
    <subcellularLocation>
        <location evidence="2">Cell membrane</location>
        <topology evidence="2">Multi-pass membrane protein</topology>
    </subcellularLocation>
</comment>
<keyword evidence="13" id="KW-0472">Membrane</keyword>
<evidence type="ECO:0000256" key="2">
    <source>
        <dbReference type="ARBA" id="ARBA00004651"/>
    </source>
</evidence>
<dbReference type="PANTHER" id="PTHR45528">
    <property type="entry name" value="SENSOR HISTIDINE KINASE CPXA"/>
    <property type="match status" value="1"/>
</dbReference>
<dbReference type="SMART" id="SM00388">
    <property type="entry name" value="HisKA"/>
    <property type="match status" value="1"/>
</dbReference>
<evidence type="ECO:0000313" key="16">
    <source>
        <dbReference type="Proteomes" id="UP000679848"/>
    </source>
</evidence>
<evidence type="ECO:0000313" key="15">
    <source>
        <dbReference type="EMBL" id="BCK85890.1"/>
    </source>
</evidence>
<evidence type="ECO:0000256" key="1">
    <source>
        <dbReference type="ARBA" id="ARBA00000085"/>
    </source>
</evidence>
<dbReference type="Gene3D" id="1.10.287.130">
    <property type="match status" value="1"/>
</dbReference>
<evidence type="ECO:0000256" key="12">
    <source>
        <dbReference type="ARBA" id="ARBA00023012"/>
    </source>
</evidence>
<keyword evidence="10" id="KW-0067">ATP-binding</keyword>
<keyword evidence="11" id="KW-1133">Transmembrane helix</keyword>
<name>A0A830U8I9_9FIRM</name>
<organism evidence="15 16">
    <name type="scientific">Pusillibacter faecalis</name>
    <dbReference type="NCBI Taxonomy" id="2714358"/>
    <lineage>
        <taxon>Bacteria</taxon>
        <taxon>Bacillati</taxon>
        <taxon>Bacillota</taxon>
        <taxon>Clostridia</taxon>
        <taxon>Eubacteriales</taxon>
        <taxon>Oscillospiraceae</taxon>
        <taxon>Pusillibacter</taxon>
    </lineage>
</organism>
<dbReference type="EC" id="2.7.13.3" evidence="3"/>